<gene>
    <name evidence="7" type="ORF">NLS_LOCUS6113</name>
</gene>
<dbReference type="PANTHER" id="PTHR10644">
    <property type="entry name" value="DNA REPAIR/RNA PROCESSING CPSF FAMILY"/>
    <property type="match status" value="1"/>
</dbReference>
<dbReference type="Gene3D" id="2.130.10.10">
    <property type="entry name" value="YVTN repeat-like/Quinoprotein amine dehydrogenase"/>
    <property type="match status" value="3"/>
</dbReference>
<dbReference type="GO" id="GO:0005634">
    <property type="term" value="C:nucleus"/>
    <property type="evidence" value="ECO:0007669"/>
    <property type="project" value="UniProtKB-SubCell"/>
</dbReference>
<dbReference type="Pfam" id="PF03178">
    <property type="entry name" value="CPSF_A"/>
    <property type="match status" value="1"/>
</dbReference>
<name>A0A3P6T5I9_LITSI</name>
<evidence type="ECO:0000259" key="4">
    <source>
        <dbReference type="Pfam" id="PF03178"/>
    </source>
</evidence>
<evidence type="ECO:0000256" key="3">
    <source>
        <dbReference type="ARBA" id="ARBA00023242"/>
    </source>
</evidence>
<dbReference type="InterPro" id="IPR050358">
    <property type="entry name" value="RSE1/DDB1/CFT1"/>
</dbReference>
<evidence type="ECO:0000259" key="6">
    <source>
        <dbReference type="Pfam" id="PF23726"/>
    </source>
</evidence>
<dbReference type="FunFam" id="2.130.10.10:FF:000070">
    <property type="entry name" value="DNA damage-binding protein 1"/>
    <property type="match status" value="1"/>
</dbReference>
<dbReference type="InterPro" id="IPR018846">
    <property type="entry name" value="Beta-prop_RSE1/DDB1/CPSF1_1st"/>
</dbReference>
<dbReference type="EMBL" id="UYRX01000513">
    <property type="protein sequence ID" value="VDK83236.1"/>
    <property type="molecule type" value="Genomic_DNA"/>
</dbReference>
<comment type="similarity">
    <text evidence="2">Belongs to the DDB1 family.</text>
</comment>
<keyword evidence="8" id="KW-1185">Reference proteome</keyword>
<reference evidence="7 8" key="1">
    <citation type="submission" date="2018-08" db="EMBL/GenBank/DDBJ databases">
        <authorList>
            <person name="Laetsch R D."/>
            <person name="Stevens L."/>
            <person name="Kumar S."/>
            <person name="Blaxter L. M."/>
        </authorList>
    </citation>
    <scope>NUCLEOTIDE SEQUENCE [LARGE SCALE GENOMIC DNA]</scope>
</reference>
<evidence type="ECO:0000313" key="7">
    <source>
        <dbReference type="EMBL" id="VDK83236.1"/>
    </source>
</evidence>
<comment type="subcellular location">
    <subcellularLocation>
        <location evidence="1">Nucleus</location>
    </subcellularLocation>
</comment>
<dbReference type="InterPro" id="IPR058543">
    <property type="entry name" value="Beta-prop_RSE1/DDB1/CPSF1_2nd"/>
</dbReference>
<dbReference type="AlphaFoldDB" id="A0A3P6T5I9"/>
<evidence type="ECO:0000256" key="2">
    <source>
        <dbReference type="ARBA" id="ARBA00007453"/>
    </source>
</evidence>
<dbReference type="UniPathway" id="UPA00143"/>
<evidence type="ECO:0000256" key="1">
    <source>
        <dbReference type="ARBA" id="ARBA00004123"/>
    </source>
</evidence>
<evidence type="ECO:0000313" key="8">
    <source>
        <dbReference type="Proteomes" id="UP000277928"/>
    </source>
</evidence>
<feature type="domain" description="RSE1/DDB1/CPSF1 second beta-propeller" evidence="6">
    <location>
        <begin position="473"/>
        <end position="725"/>
    </location>
</feature>
<dbReference type="Gene3D" id="1.10.150.910">
    <property type="match status" value="1"/>
</dbReference>
<sequence length="1181" mass="131268">MALNYIVTAYKPTVVTHAVVGSFIIPTELNLVLAKTNRVELFLVKPEGLKPHRECPVFGRIATMKLFRVPGENVDSLLILTAKYHLAIIRWTSTSELRTRASGHIVDRVGRPSETGMIATVHPSGLMVFRLYDGLLKVVQWNEGKDLRGFNVRCDDLYIIDVAFLADPDRPTLAYIYQDDNGRHVKVVTVNVGDKELSSPLWRHDNLEGEANMVISVPEPVGGCLIASPDAISYHKGGEDAMRYVGMPGSKLHNTHPNCFAPVDRDGQRYLLADLAGNLYMLLLELGKDEEQDESSAITVRDMKVESLGETCIAECMCYLDNGVCFIGSRFGDSQLIRLNTEPRADGTGYVSLLDSYTNLAPIRDMTVMRCNGQQQILTCSGAYKDGTIRIIRNGIGIEELASVELKGIKNMFTLRTQNQEFDDYLILSFDSETHILFINGEELVDTQITGGEFCTGYVSFINVVLASPFQRSFTTNGATLWAGCLFCTKTILQVTHGEAILINDGNIQVWKAPKWITLLAVNEITGQLVIVCGALLIYLEADAAGFKVINELECEFEVSCIDITPVGNNSERSEICAVGYWTDLSVALRTLPQLEEVVREKIVGDMLSRSIMLSSMEGHVYLLVALGDGTVHYFQIDMKTGALFDPKKATLGTQPIHLRKFRSRCSPIQNIFVCSDRPAVIYSSNQKLLFSNVNLRMVSTMTPLCSGAYSDALVLTDGYSLVIVKQTLPKKPVVFPGRIDDIQKLHIRTVPLGESPSRIAYQSETNTIAVIVERLEFVDSMGKHHSGQCASKSAMETSSSRLSSMRREPTQECLAEEMEVSSILLMDSNTFEVLHSHELEGNEMAMSLTSCKLGNDIQPYFVVGTAVIMSDETESKMGRIMMFQASEGPERMRLVYEKEIKGAAYSIQPMDGKLVVAVNSCVRLFEWTADKELRLECSDFDNVTALYLKTKNDLILVGDLMRSLSLLSYKSMESTFEKVARDFMTNWMSACEIIDSDNFLGAENSYNLFTVIKDSFTIFKEEGTRLQELGLFYLGEMVNVFCHGSLTATQVDVAPLYHSSILYGTSDGGIGAVVQMPPAVFAFLQDVQKRLAEQTENCMRISHTQYRTFETEKRSEAPNGFIDGDLIESLLDMGKDLVEQIVKGLKMPLLISMPASESTELVDVTAEDVLKLVEDLSRIH</sequence>
<evidence type="ECO:0000259" key="5">
    <source>
        <dbReference type="Pfam" id="PF10433"/>
    </source>
</evidence>
<dbReference type="GO" id="GO:0016567">
    <property type="term" value="P:protein ubiquitination"/>
    <property type="evidence" value="ECO:0007669"/>
    <property type="project" value="UniProtKB-UniPathway"/>
</dbReference>
<feature type="domain" description="RSE1/DDB1/CPSF1 C-terminal" evidence="4">
    <location>
        <begin position="822"/>
        <end position="1132"/>
    </location>
</feature>
<dbReference type="InterPro" id="IPR004871">
    <property type="entry name" value="RSE1/DDB1/CPSF1_C"/>
</dbReference>
<dbReference type="SUPFAM" id="SSF50978">
    <property type="entry name" value="WD40 repeat-like"/>
    <property type="match status" value="1"/>
</dbReference>
<feature type="domain" description="RSE1/DDB1/CPSF1 first beta-propeller" evidence="5">
    <location>
        <begin position="14"/>
        <end position="343"/>
    </location>
</feature>
<dbReference type="InterPro" id="IPR015943">
    <property type="entry name" value="WD40/YVTN_repeat-like_dom_sf"/>
</dbReference>
<dbReference type="OrthoDB" id="433457at2759"/>
<dbReference type="InterPro" id="IPR036322">
    <property type="entry name" value="WD40_repeat_dom_sf"/>
</dbReference>
<dbReference type="STRING" id="42156.A0A3P6T5I9"/>
<keyword evidence="3" id="KW-0539">Nucleus</keyword>
<feature type="domain" description="RSE1/DDB1/CPSF1 second beta-propeller" evidence="6">
    <location>
        <begin position="398"/>
        <end position="444"/>
    </location>
</feature>
<dbReference type="Proteomes" id="UP000277928">
    <property type="component" value="Unassembled WGS sequence"/>
</dbReference>
<accession>A0A3P6T5I9</accession>
<dbReference type="Pfam" id="PF23726">
    <property type="entry name" value="Beta-prop_RSE1_2nd"/>
    <property type="match status" value="2"/>
</dbReference>
<dbReference type="GO" id="GO:0003676">
    <property type="term" value="F:nucleic acid binding"/>
    <property type="evidence" value="ECO:0007669"/>
    <property type="project" value="InterPro"/>
</dbReference>
<proteinExistence type="inferred from homology"/>
<organism evidence="7 8">
    <name type="scientific">Litomosoides sigmodontis</name>
    <name type="common">Filarial nematode worm</name>
    <dbReference type="NCBI Taxonomy" id="42156"/>
    <lineage>
        <taxon>Eukaryota</taxon>
        <taxon>Metazoa</taxon>
        <taxon>Ecdysozoa</taxon>
        <taxon>Nematoda</taxon>
        <taxon>Chromadorea</taxon>
        <taxon>Rhabditida</taxon>
        <taxon>Spirurina</taxon>
        <taxon>Spiruromorpha</taxon>
        <taxon>Filarioidea</taxon>
        <taxon>Onchocercidae</taxon>
        <taxon>Litomosoides</taxon>
    </lineage>
</organism>
<protein>
    <submittedName>
        <fullName evidence="7">Uncharacterized protein</fullName>
    </submittedName>
</protein>
<dbReference type="Pfam" id="PF10433">
    <property type="entry name" value="Beta-prop_RSE1_1st"/>
    <property type="match status" value="1"/>
</dbReference>
<dbReference type="OMA" id="HQDFLMR"/>